<evidence type="ECO:0000313" key="3">
    <source>
        <dbReference type="EMBL" id="QBQ38121.1"/>
    </source>
</evidence>
<feature type="transmembrane region" description="Helical" evidence="1">
    <location>
        <begin position="133"/>
        <end position="151"/>
    </location>
</feature>
<name>A0A4P7BH47_9BURK</name>
<dbReference type="Proteomes" id="UP000619512">
    <property type="component" value="Unassembled WGS sequence"/>
</dbReference>
<feature type="transmembrane region" description="Helical" evidence="1">
    <location>
        <begin position="209"/>
        <end position="226"/>
    </location>
</feature>
<dbReference type="Proteomes" id="UP000294359">
    <property type="component" value="Chromosome"/>
</dbReference>
<feature type="transmembrane region" description="Helical" evidence="1">
    <location>
        <begin position="345"/>
        <end position="362"/>
    </location>
</feature>
<feature type="transmembrane region" description="Helical" evidence="1">
    <location>
        <begin position="396"/>
        <end position="415"/>
    </location>
</feature>
<gene>
    <name evidence="3" type="ORF">E1742_19475</name>
    <name evidence="2" type="ORF">GCM10007388_40500</name>
</gene>
<keyword evidence="1" id="KW-0472">Membrane</keyword>
<reference evidence="2" key="3">
    <citation type="submission" date="2022-12" db="EMBL/GenBank/DDBJ databases">
        <authorList>
            <person name="Sun Q."/>
            <person name="Kim S."/>
        </authorList>
    </citation>
    <scope>NUCLEOTIDE SEQUENCE</scope>
    <source>
        <strain evidence="2">KCTC 12344</strain>
    </source>
</reference>
<evidence type="ECO:0000313" key="2">
    <source>
        <dbReference type="EMBL" id="GGZ02777.1"/>
    </source>
</evidence>
<accession>A0A4P7BH47</accession>
<sequence>MRASAVARLEAWFGRRCAPLNTPGAWRKAAWLAPLVFGCVSLLLGQDDGWDMKNYHLYNAYAALHGRIGFDLAPGQWQSYFNPTLDILYYLLVTHLPGPVAGFIMGALHGLNFILVLAIAGQVLDRLGPADRWRVPLLLAIGGMCSVGFLSEVGNSMGDNMTSLLVLAPVWLLLRGWDLLHAPRGGNALALGAGLLMGLGAGLKLTNATYAVGLCVALFAIGVPWLARLRLAFLFGVAVLGGLAVTAGWWFLTMWREFGNPLFPQFNNIFRSPLAQTHGVIDFYHTPQTIWEALTWPIFFTLHFERVSELIFRQLIWPVVYLLFIAFAVRLLWRRGAAALPAPRERFLLVFFVVAFVAWTKLFGVHRYLVPIELLAPLVAWLLLHRLLPAAGARRAAGWVLVVCSLIVFPFGTWGHTDWTRQSLRADVPTFAQPDQTVLVTGLAHPPLGWMVAFFPPEVKVVALAGGFPETPAWVARIRKALDERRGPHYAMVQGAIDEQKDRLAARLAWADRLGLTRDDSGCRRLDWLTKKVRLRVQLAPPMAGEGRACTLVSQPKYVMDVAAENAATVARVGQNLAHYGLSIQAGACRTYNAYIGAEAKPYLLCPLEKTQLLP</sequence>
<reference evidence="2" key="1">
    <citation type="journal article" date="2014" name="Int. J. Syst. Evol. Microbiol.">
        <title>Complete genome sequence of Corynebacterium casei LMG S-19264T (=DSM 44701T), isolated from a smear-ripened cheese.</title>
        <authorList>
            <consortium name="US DOE Joint Genome Institute (JGI-PGF)"/>
            <person name="Walter F."/>
            <person name="Albersmeier A."/>
            <person name="Kalinowski J."/>
            <person name="Ruckert C."/>
        </authorList>
    </citation>
    <scope>NUCLEOTIDE SEQUENCE</scope>
    <source>
        <strain evidence="2">KCTC 12344</strain>
    </source>
</reference>
<evidence type="ECO:0000313" key="4">
    <source>
        <dbReference type="Proteomes" id="UP000294359"/>
    </source>
</evidence>
<dbReference type="RefSeq" id="WP_134386825.1">
    <property type="nucleotide sequence ID" value="NZ_BMWW01000008.1"/>
</dbReference>
<evidence type="ECO:0000313" key="5">
    <source>
        <dbReference type="Proteomes" id="UP000619512"/>
    </source>
</evidence>
<keyword evidence="1" id="KW-0812">Transmembrane</keyword>
<dbReference type="EMBL" id="BMWW01000008">
    <property type="protein sequence ID" value="GGZ02777.1"/>
    <property type="molecule type" value="Genomic_DNA"/>
</dbReference>
<keyword evidence="4" id="KW-1185">Reference proteome</keyword>
<feature type="transmembrane region" description="Helical" evidence="1">
    <location>
        <begin position="233"/>
        <end position="252"/>
    </location>
</feature>
<organism evidence="2 5">
    <name type="scientific">Pseudoduganella plicata</name>
    <dbReference type="NCBI Taxonomy" id="321984"/>
    <lineage>
        <taxon>Bacteria</taxon>
        <taxon>Pseudomonadati</taxon>
        <taxon>Pseudomonadota</taxon>
        <taxon>Betaproteobacteria</taxon>
        <taxon>Burkholderiales</taxon>
        <taxon>Oxalobacteraceae</taxon>
        <taxon>Telluria group</taxon>
        <taxon>Pseudoduganella</taxon>
    </lineage>
</organism>
<feature type="transmembrane region" description="Helical" evidence="1">
    <location>
        <begin position="368"/>
        <end position="384"/>
    </location>
</feature>
<feature type="transmembrane region" description="Helical" evidence="1">
    <location>
        <begin position="315"/>
        <end position="333"/>
    </location>
</feature>
<protein>
    <submittedName>
        <fullName evidence="3">DUF2029 domain-containing protein</fullName>
    </submittedName>
</protein>
<feature type="transmembrane region" description="Helical" evidence="1">
    <location>
        <begin position="100"/>
        <end position="121"/>
    </location>
</feature>
<dbReference type="AlphaFoldDB" id="A0A4P7BH47"/>
<dbReference type="EMBL" id="CP038026">
    <property type="protein sequence ID" value="QBQ38121.1"/>
    <property type="molecule type" value="Genomic_DNA"/>
</dbReference>
<proteinExistence type="predicted"/>
<evidence type="ECO:0000256" key="1">
    <source>
        <dbReference type="SAM" id="Phobius"/>
    </source>
</evidence>
<reference evidence="3 4" key="2">
    <citation type="submission" date="2019-03" db="EMBL/GenBank/DDBJ databases">
        <title>Draft Genome Sequences of Six Type Strains of the Genus Massilia.</title>
        <authorList>
            <person name="Miess H."/>
            <person name="Frediansyhah A."/>
            <person name="Gross H."/>
        </authorList>
    </citation>
    <scope>NUCLEOTIDE SEQUENCE [LARGE SCALE GENOMIC DNA]</scope>
    <source>
        <strain evidence="3 4">DSM 17505</strain>
    </source>
</reference>
<keyword evidence="1" id="KW-1133">Transmembrane helix</keyword>
<dbReference type="OrthoDB" id="1814621at2"/>